<dbReference type="PRINTS" id="PR00081">
    <property type="entry name" value="GDHRDH"/>
</dbReference>
<dbReference type="PANTHER" id="PTHR42760">
    <property type="entry name" value="SHORT-CHAIN DEHYDROGENASES/REDUCTASES FAMILY MEMBER"/>
    <property type="match status" value="1"/>
</dbReference>
<keyword evidence="4" id="KW-1185">Reference proteome</keyword>
<dbReference type="SUPFAM" id="SSF51735">
    <property type="entry name" value="NAD(P)-binding Rossmann-fold domains"/>
    <property type="match status" value="1"/>
</dbReference>
<evidence type="ECO:0000313" key="3">
    <source>
        <dbReference type="EMBL" id="NHO67451.1"/>
    </source>
</evidence>
<sequence>MNLHLQGKVAIVTGATANIGRAIALELATEGVSLIAVGRDMEAGTRLVDLAKARGAAAAVFVAADLLDPTAPQTVLQAAEKFGPVSILVNGVGGNIDQGFFAESDPDKWMADIDINFGTVLRMTRAVLPLMIKEGAGSIINLGSTAGLVGDYMLPVYSAMKGAIHSFTKVLAKEVGQHGVRVNAIAPYATFGQTPEDFSNGSRFHPDNLEFFSAYSQSLCDYDKAMRQRKTLVGKPFAQPDEMSGLVAYLASERASFVTGQVWAVEGGTLL</sequence>
<dbReference type="RefSeq" id="WP_167190188.1">
    <property type="nucleotide sequence ID" value="NZ_JAAONZ010000017.1"/>
</dbReference>
<comment type="similarity">
    <text evidence="1 2">Belongs to the short-chain dehydrogenases/reductases (SDR) family.</text>
</comment>
<protein>
    <submittedName>
        <fullName evidence="3">SDR family oxidoreductase</fullName>
    </submittedName>
</protein>
<evidence type="ECO:0000256" key="1">
    <source>
        <dbReference type="ARBA" id="ARBA00006484"/>
    </source>
</evidence>
<dbReference type="EMBL" id="JAAONZ010000017">
    <property type="protein sequence ID" value="NHO67451.1"/>
    <property type="molecule type" value="Genomic_DNA"/>
</dbReference>
<dbReference type="CDD" id="cd05233">
    <property type="entry name" value="SDR_c"/>
    <property type="match status" value="1"/>
</dbReference>
<dbReference type="InterPro" id="IPR002347">
    <property type="entry name" value="SDR_fam"/>
</dbReference>
<dbReference type="Proteomes" id="UP000787472">
    <property type="component" value="Unassembled WGS sequence"/>
</dbReference>
<dbReference type="InterPro" id="IPR036291">
    <property type="entry name" value="NAD(P)-bd_dom_sf"/>
</dbReference>
<organism evidence="3 4">
    <name type="scientific">Pseudomaricurvus hydrocarbonicus</name>
    <dbReference type="NCBI Taxonomy" id="1470433"/>
    <lineage>
        <taxon>Bacteria</taxon>
        <taxon>Pseudomonadati</taxon>
        <taxon>Pseudomonadota</taxon>
        <taxon>Gammaproteobacteria</taxon>
        <taxon>Cellvibrionales</taxon>
        <taxon>Cellvibrionaceae</taxon>
        <taxon>Pseudomaricurvus</taxon>
    </lineage>
</organism>
<dbReference type="AlphaFoldDB" id="A0A9E5MNC9"/>
<dbReference type="Gene3D" id="3.40.50.720">
    <property type="entry name" value="NAD(P)-binding Rossmann-like Domain"/>
    <property type="match status" value="1"/>
</dbReference>
<evidence type="ECO:0000256" key="2">
    <source>
        <dbReference type="RuleBase" id="RU000363"/>
    </source>
</evidence>
<dbReference type="PRINTS" id="PR00080">
    <property type="entry name" value="SDRFAMILY"/>
</dbReference>
<dbReference type="FunFam" id="3.40.50.720:FF:000084">
    <property type="entry name" value="Short-chain dehydrogenase reductase"/>
    <property type="match status" value="1"/>
</dbReference>
<comment type="caution">
    <text evidence="3">The sequence shown here is derived from an EMBL/GenBank/DDBJ whole genome shotgun (WGS) entry which is preliminary data.</text>
</comment>
<accession>A0A9E5MNC9</accession>
<proteinExistence type="inferred from homology"/>
<dbReference type="Pfam" id="PF00106">
    <property type="entry name" value="adh_short"/>
    <property type="match status" value="1"/>
</dbReference>
<dbReference type="GO" id="GO:0016616">
    <property type="term" value="F:oxidoreductase activity, acting on the CH-OH group of donors, NAD or NADP as acceptor"/>
    <property type="evidence" value="ECO:0007669"/>
    <property type="project" value="TreeGrafter"/>
</dbReference>
<gene>
    <name evidence="3" type="ORF">G8770_18050</name>
</gene>
<name>A0A9E5MNC9_9GAMM</name>
<evidence type="ECO:0000313" key="4">
    <source>
        <dbReference type="Proteomes" id="UP000787472"/>
    </source>
</evidence>
<reference evidence="3" key="1">
    <citation type="submission" date="2020-03" db="EMBL/GenBank/DDBJ databases">
        <authorList>
            <person name="Guo F."/>
        </authorList>
    </citation>
    <scope>NUCLEOTIDE SEQUENCE</scope>
    <source>
        <strain evidence="3">JCM 30134</strain>
    </source>
</reference>